<evidence type="ECO:0000313" key="1">
    <source>
        <dbReference type="EMBL" id="KAF6176276.1"/>
    </source>
</evidence>
<dbReference type="AlphaFoldDB" id="A0A7J7PA40"/>
<dbReference type="EMBL" id="JACGCM010000119">
    <property type="protein sequence ID" value="KAF6176276.1"/>
    <property type="molecule type" value="Genomic_DNA"/>
</dbReference>
<sequence>MDSLRRLGLDFLGISDIEEEDNDATTSISRGHLIAFPSLIKLELEWMSELEEWVLPFERNDTLRIMAQSLEELTICRLHSLKRIGPELFGISEDDDVMKGTSGSSRIGESVPIIVFPKLKKLEFNFMFEWEEWEIMMPSWRQDVSFVMPCLKELILDNCKKLKEVPRNIFSYQPVKEEIVDCMQLNQRSGMNQIIRRREVGERGYVLL</sequence>
<organism evidence="1 2">
    <name type="scientific">Kingdonia uniflora</name>
    <dbReference type="NCBI Taxonomy" id="39325"/>
    <lineage>
        <taxon>Eukaryota</taxon>
        <taxon>Viridiplantae</taxon>
        <taxon>Streptophyta</taxon>
        <taxon>Embryophyta</taxon>
        <taxon>Tracheophyta</taxon>
        <taxon>Spermatophyta</taxon>
        <taxon>Magnoliopsida</taxon>
        <taxon>Ranunculales</taxon>
        <taxon>Circaeasteraceae</taxon>
        <taxon>Kingdonia</taxon>
    </lineage>
</organism>
<proteinExistence type="predicted"/>
<name>A0A7J7PA40_9MAGN</name>
<protein>
    <submittedName>
        <fullName evidence="1">Uncharacterized protein</fullName>
    </submittedName>
</protein>
<gene>
    <name evidence="1" type="ORF">GIB67_023567</name>
</gene>
<comment type="caution">
    <text evidence="1">The sequence shown here is derived from an EMBL/GenBank/DDBJ whole genome shotgun (WGS) entry which is preliminary data.</text>
</comment>
<evidence type="ECO:0000313" key="2">
    <source>
        <dbReference type="Proteomes" id="UP000541444"/>
    </source>
</evidence>
<reference evidence="1 2" key="1">
    <citation type="journal article" date="2020" name="IScience">
        <title>Genome Sequencing of the Endangered Kingdonia uniflora (Circaeasteraceae, Ranunculales) Reveals Potential Mechanisms of Evolutionary Specialization.</title>
        <authorList>
            <person name="Sun Y."/>
            <person name="Deng T."/>
            <person name="Zhang A."/>
            <person name="Moore M.J."/>
            <person name="Landis J.B."/>
            <person name="Lin N."/>
            <person name="Zhang H."/>
            <person name="Zhang X."/>
            <person name="Huang J."/>
            <person name="Zhang X."/>
            <person name="Sun H."/>
            <person name="Wang H."/>
        </authorList>
    </citation>
    <scope>NUCLEOTIDE SEQUENCE [LARGE SCALE GENOMIC DNA]</scope>
    <source>
        <strain evidence="1">TB1705</strain>
        <tissue evidence="1">Leaf</tissue>
    </source>
</reference>
<keyword evidence="2" id="KW-1185">Reference proteome</keyword>
<dbReference type="Proteomes" id="UP000541444">
    <property type="component" value="Unassembled WGS sequence"/>
</dbReference>
<accession>A0A7J7PA40</accession>
<dbReference type="InterPro" id="IPR032675">
    <property type="entry name" value="LRR_dom_sf"/>
</dbReference>
<dbReference type="Gene3D" id="3.80.10.10">
    <property type="entry name" value="Ribonuclease Inhibitor"/>
    <property type="match status" value="1"/>
</dbReference>